<proteinExistence type="inferred from homology"/>
<organism evidence="11">
    <name type="scientific">Gordonia amarae</name>
    <dbReference type="NCBI Taxonomy" id="36821"/>
    <lineage>
        <taxon>Bacteria</taxon>
        <taxon>Bacillati</taxon>
        <taxon>Actinomycetota</taxon>
        <taxon>Actinomycetes</taxon>
        <taxon>Mycobacteriales</taxon>
        <taxon>Gordoniaceae</taxon>
        <taxon>Gordonia</taxon>
    </lineage>
</organism>
<feature type="transmembrane region" description="Helical" evidence="10">
    <location>
        <begin position="68"/>
        <end position="86"/>
    </location>
</feature>
<evidence type="ECO:0000256" key="9">
    <source>
        <dbReference type="ARBA" id="ARBA00049940"/>
    </source>
</evidence>
<evidence type="ECO:0000256" key="1">
    <source>
        <dbReference type="ARBA" id="ARBA00004651"/>
    </source>
</evidence>
<keyword evidence="6 10" id="KW-0407">Ion channel</keyword>
<evidence type="ECO:0000256" key="2">
    <source>
        <dbReference type="ARBA" id="ARBA00022475"/>
    </source>
</evidence>
<sequence length="125" mass="12598">MSPGLFVVVAVAGGAGSVCRLVLDGVIRSRIRSDLPWGTITLNLTGSFVLGVITGLAVDAVVSDSVRMVVGTGFLGGYTTFSTASVETVRLLQQRRLLAGGLNGFGVLAGATGAAALGLWLGGFT</sequence>
<keyword evidence="2 10" id="KW-1003">Cell membrane</keyword>
<evidence type="ECO:0000256" key="7">
    <source>
        <dbReference type="ARBA" id="ARBA00035120"/>
    </source>
</evidence>
<dbReference type="PANTHER" id="PTHR28259:SF1">
    <property type="entry name" value="FLUORIDE EXPORT PROTEIN 1-RELATED"/>
    <property type="match status" value="1"/>
</dbReference>
<dbReference type="AlphaFoldDB" id="A0A857KJC5"/>
<gene>
    <name evidence="10 11" type="primary">crcB</name>
    <name evidence="10" type="synonym">fluC</name>
    <name evidence="11" type="ORF">GII30_11395</name>
</gene>
<dbReference type="EMBL" id="CP045810">
    <property type="protein sequence ID" value="QHN39684.1"/>
    <property type="molecule type" value="Genomic_DNA"/>
</dbReference>
<dbReference type="GO" id="GO:0140114">
    <property type="term" value="P:cellular detoxification of fluoride"/>
    <property type="evidence" value="ECO:0007669"/>
    <property type="project" value="UniProtKB-UniRule"/>
</dbReference>
<feature type="transmembrane region" description="Helical" evidence="10">
    <location>
        <begin position="6"/>
        <end position="23"/>
    </location>
</feature>
<evidence type="ECO:0000256" key="6">
    <source>
        <dbReference type="ARBA" id="ARBA00023303"/>
    </source>
</evidence>
<protein>
    <recommendedName>
        <fullName evidence="10">Fluoride-specific ion channel FluC</fullName>
    </recommendedName>
</protein>
<dbReference type="InterPro" id="IPR003691">
    <property type="entry name" value="FluC"/>
</dbReference>
<evidence type="ECO:0000256" key="5">
    <source>
        <dbReference type="ARBA" id="ARBA00023136"/>
    </source>
</evidence>
<dbReference type="RefSeq" id="WP_005183133.1">
    <property type="nucleotide sequence ID" value="NZ_CP045804.1"/>
</dbReference>
<comment type="catalytic activity">
    <reaction evidence="8">
        <text>fluoride(in) = fluoride(out)</text>
        <dbReference type="Rhea" id="RHEA:76159"/>
        <dbReference type="ChEBI" id="CHEBI:17051"/>
    </reaction>
    <physiologicalReaction direction="left-to-right" evidence="8">
        <dbReference type="Rhea" id="RHEA:76160"/>
    </physiologicalReaction>
</comment>
<comment type="subcellular location">
    <subcellularLocation>
        <location evidence="1 10">Cell membrane</location>
        <topology evidence="1 10">Multi-pass membrane protein</topology>
    </subcellularLocation>
</comment>
<feature type="transmembrane region" description="Helical" evidence="10">
    <location>
        <begin position="35"/>
        <end position="56"/>
    </location>
</feature>
<keyword evidence="10" id="KW-0813">Transport</keyword>
<keyword evidence="10" id="KW-0406">Ion transport</keyword>
<keyword evidence="10" id="KW-0915">Sodium</keyword>
<feature type="transmembrane region" description="Helical" evidence="10">
    <location>
        <begin position="98"/>
        <end position="121"/>
    </location>
</feature>
<dbReference type="PANTHER" id="PTHR28259">
    <property type="entry name" value="FLUORIDE EXPORT PROTEIN 1-RELATED"/>
    <property type="match status" value="1"/>
</dbReference>
<dbReference type="GO" id="GO:0062054">
    <property type="term" value="F:fluoride channel activity"/>
    <property type="evidence" value="ECO:0007669"/>
    <property type="project" value="UniProtKB-UniRule"/>
</dbReference>
<feature type="binding site" evidence="10">
    <location>
        <position position="76"/>
    </location>
    <ligand>
        <name>Na(+)</name>
        <dbReference type="ChEBI" id="CHEBI:29101"/>
        <note>structural</note>
    </ligand>
</feature>
<feature type="binding site" evidence="10">
    <location>
        <position position="79"/>
    </location>
    <ligand>
        <name>Na(+)</name>
        <dbReference type="ChEBI" id="CHEBI:29101"/>
        <note>structural</note>
    </ligand>
</feature>
<keyword evidence="3 10" id="KW-0812">Transmembrane</keyword>
<evidence type="ECO:0000256" key="8">
    <source>
        <dbReference type="ARBA" id="ARBA00035585"/>
    </source>
</evidence>
<dbReference type="HAMAP" id="MF_00454">
    <property type="entry name" value="FluC"/>
    <property type="match status" value="1"/>
</dbReference>
<dbReference type="Pfam" id="PF02537">
    <property type="entry name" value="CRCB"/>
    <property type="match status" value="1"/>
</dbReference>
<accession>A0A857KJC5</accession>
<comment type="function">
    <text evidence="9 10">Fluoride-specific ion channel. Important for reducing fluoride concentration in the cell, thus reducing its toxicity.</text>
</comment>
<keyword evidence="10" id="KW-0479">Metal-binding</keyword>
<evidence type="ECO:0000256" key="10">
    <source>
        <dbReference type="HAMAP-Rule" id="MF_00454"/>
    </source>
</evidence>
<evidence type="ECO:0000256" key="3">
    <source>
        <dbReference type="ARBA" id="ARBA00022692"/>
    </source>
</evidence>
<keyword evidence="5 10" id="KW-0472">Membrane</keyword>
<name>A0A857KJC5_9ACTN</name>
<comment type="similarity">
    <text evidence="7 10">Belongs to the fluoride channel Fluc/FEX (TC 1.A.43) family.</text>
</comment>
<keyword evidence="4 10" id="KW-1133">Transmembrane helix</keyword>
<evidence type="ECO:0000256" key="4">
    <source>
        <dbReference type="ARBA" id="ARBA00022989"/>
    </source>
</evidence>
<evidence type="ECO:0000313" key="11">
    <source>
        <dbReference type="EMBL" id="QHN39684.1"/>
    </source>
</evidence>
<dbReference type="GO" id="GO:0046872">
    <property type="term" value="F:metal ion binding"/>
    <property type="evidence" value="ECO:0007669"/>
    <property type="project" value="UniProtKB-KW"/>
</dbReference>
<dbReference type="GO" id="GO:0005886">
    <property type="term" value="C:plasma membrane"/>
    <property type="evidence" value="ECO:0007669"/>
    <property type="project" value="UniProtKB-SubCell"/>
</dbReference>
<comment type="activity regulation">
    <text evidence="10">Na(+) is not transported, but it plays an essential structural role and its presence is essential for fluoride channel function.</text>
</comment>
<reference evidence="11" key="1">
    <citation type="journal article" date="2021" name="Nat. Microbiol.">
        <title>Cocultivation of an ultrasmall environmental parasitic bacterium with lytic ability against bacteria associated with wastewater foams.</title>
        <authorList>
            <person name="Batinovic S."/>
            <person name="Rose J.J.A."/>
            <person name="Ratcliffe J."/>
            <person name="Seviour R.J."/>
            <person name="Petrovski S."/>
        </authorList>
    </citation>
    <scope>NUCLEOTIDE SEQUENCE</scope>
    <source>
        <strain evidence="11">CON44</strain>
    </source>
</reference>
<dbReference type="NCBIfam" id="TIGR00494">
    <property type="entry name" value="crcB"/>
    <property type="match status" value="1"/>
</dbReference>